<keyword evidence="2" id="KW-1185">Reference proteome</keyword>
<evidence type="ECO:0000313" key="2">
    <source>
        <dbReference type="Proteomes" id="UP000663207"/>
    </source>
</evidence>
<dbReference type="RefSeq" id="WP_207379971.1">
    <property type="nucleotide sequence ID" value="NZ_CP071502.1"/>
</dbReference>
<accession>A0ABX7R196</accession>
<reference evidence="1 2" key="1">
    <citation type="submission" date="2021-03" db="EMBL/GenBank/DDBJ databases">
        <title>Novel species identification of genus Shewanella.</title>
        <authorList>
            <person name="Liu G."/>
            <person name="Zhang Q."/>
        </authorList>
    </citation>
    <scope>NUCLEOTIDE SEQUENCE [LARGE SCALE GENOMIC DNA]</scope>
    <source>
        <strain evidence="1 2">FJAT-52962</strain>
    </source>
</reference>
<organism evidence="1 2">
    <name type="scientific">Shewanella sedimentimangrovi</name>
    <dbReference type="NCBI Taxonomy" id="2814293"/>
    <lineage>
        <taxon>Bacteria</taxon>
        <taxon>Pseudomonadati</taxon>
        <taxon>Pseudomonadota</taxon>
        <taxon>Gammaproteobacteria</taxon>
        <taxon>Alteromonadales</taxon>
        <taxon>Shewanellaceae</taxon>
        <taxon>Shewanella</taxon>
    </lineage>
</organism>
<dbReference type="Proteomes" id="UP000663207">
    <property type="component" value="Chromosome"/>
</dbReference>
<sequence>MSMRYIAFFALLLGMKCWADEIGRDSEEHYLRLELAPICSAEGQVKLIFTNVSGGKLLVDPRYGDVEFFDAGNQAVYLSTADGHPLKLWPRKERRPTSDWTVFAAGQSVEHIIDFRRHNNELDLSGSYIASIAAHFNVIAEEGKAVRLTMYSSFLNKDLEIGPDCFK</sequence>
<protein>
    <submittedName>
        <fullName evidence="1">Uncharacterized protein</fullName>
    </submittedName>
</protein>
<evidence type="ECO:0000313" key="1">
    <source>
        <dbReference type="EMBL" id="QSX36621.1"/>
    </source>
</evidence>
<proteinExistence type="predicted"/>
<name>A0ABX7R196_9GAMM</name>
<gene>
    <name evidence="1" type="ORF">JYB85_15240</name>
</gene>
<dbReference type="EMBL" id="CP071502">
    <property type="protein sequence ID" value="QSX36621.1"/>
    <property type="molecule type" value="Genomic_DNA"/>
</dbReference>